<evidence type="ECO:0000313" key="6">
    <source>
        <dbReference type="EMBL" id="SVD02207.1"/>
    </source>
</evidence>
<feature type="non-terminal residue" evidence="6">
    <location>
        <position position="206"/>
    </location>
</feature>
<keyword evidence="1" id="KW-0808">Transferase</keyword>
<name>A0A382RYW4_9ZZZZ</name>
<dbReference type="InterPro" id="IPR027417">
    <property type="entry name" value="P-loop_NTPase"/>
</dbReference>
<dbReference type="GO" id="GO:0006261">
    <property type="term" value="P:DNA-templated DNA replication"/>
    <property type="evidence" value="ECO:0007669"/>
    <property type="project" value="TreeGrafter"/>
</dbReference>
<evidence type="ECO:0000259" key="5">
    <source>
        <dbReference type="Pfam" id="PF06144"/>
    </source>
</evidence>
<dbReference type="PANTHER" id="PTHR34388:SF1">
    <property type="entry name" value="DNA POLYMERASE III SUBUNIT DELTA"/>
    <property type="match status" value="1"/>
</dbReference>
<evidence type="ECO:0000256" key="3">
    <source>
        <dbReference type="ARBA" id="ARBA00022705"/>
    </source>
</evidence>
<protein>
    <recommendedName>
        <fullName evidence="5">DNA polymerase III delta N-terminal domain-containing protein</fullName>
    </recommendedName>
</protein>
<evidence type="ECO:0000256" key="4">
    <source>
        <dbReference type="ARBA" id="ARBA00022932"/>
    </source>
</evidence>
<reference evidence="6" key="1">
    <citation type="submission" date="2018-05" db="EMBL/GenBank/DDBJ databases">
        <authorList>
            <person name="Lanie J.A."/>
            <person name="Ng W.-L."/>
            <person name="Kazmierczak K.M."/>
            <person name="Andrzejewski T.M."/>
            <person name="Davidsen T.M."/>
            <person name="Wayne K.J."/>
            <person name="Tettelin H."/>
            <person name="Glass J.I."/>
            <person name="Rusch D."/>
            <person name="Podicherti R."/>
            <person name="Tsui H.-C.T."/>
            <person name="Winkler M.E."/>
        </authorList>
    </citation>
    <scope>NUCLEOTIDE SEQUENCE</scope>
</reference>
<dbReference type="Pfam" id="PF06144">
    <property type="entry name" value="DNA_pol3_delta"/>
    <property type="match status" value="1"/>
</dbReference>
<evidence type="ECO:0000256" key="2">
    <source>
        <dbReference type="ARBA" id="ARBA00022695"/>
    </source>
</evidence>
<keyword evidence="2" id="KW-0548">Nucleotidyltransferase</keyword>
<dbReference type="PANTHER" id="PTHR34388">
    <property type="entry name" value="DNA POLYMERASE III SUBUNIT DELTA"/>
    <property type="match status" value="1"/>
</dbReference>
<dbReference type="GO" id="GO:0003677">
    <property type="term" value="F:DNA binding"/>
    <property type="evidence" value="ECO:0007669"/>
    <property type="project" value="InterPro"/>
</dbReference>
<dbReference type="GO" id="GO:0003887">
    <property type="term" value="F:DNA-directed DNA polymerase activity"/>
    <property type="evidence" value="ECO:0007669"/>
    <property type="project" value="UniProtKB-KW"/>
</dbReference>
<dbReference type="EMBL" id="UINC01124808">
    <property type="protein sequence ID" value="SVD02207.1"/>
    <property type="molecule type" value="Genomic_DNA"/>
</dbReference>
<dbReference type="AlphaFoldDB" id="A0A382RYW4"/>
<organism evidence="6">
    <name type="scientific">marine metagenome</name>
    <dbReference type="NCBI Taxonomy" id="408172"/>
    <lineage>
        <taxon>unclassified sequences</taxon>
        <taxon>metagenomes</taxon>
        <taxon>ecological metagenomes</taxon>
    </lineage>
</organism>
<proteinExistence type="predicted"/>
<dbReference type="SUPFAM" id="SSF52540">
    <property type="entry name" value="P-loop containing nucleoside triphosphate hydrolases"/>
    <property type="match status" value="1"/>
</dbReference>
<evidence type="ECO:0000256" key="1">
    <source>
        <dbReference type="ARBA" id="ARBA00022679"/>
    </source>
</evidence>
<dbReference type="NCBIfam" id="TIGR01128">
    <property type="entry name" value="holA"/>
    <property type="match status" value="1"/>
</dbReference>
<dbReference type="InterPro" id="IPR010372">
    <property type="entry name" value="DNA_pol3_delta_N"/>
</dbReference>
<dbReference type="Gene3D" id="1.10.8.60">
    <property type="match status" value="1"/>
</dbReference>
<dbReference type="InterPro" id="IPR005790">
    <property type="entry name" value="DNA_polIII_delta"/>
</dbReference>
<dbReference type="Gene3D" id="3.40.50.300">
    <property type="entry name" value="P-loop containing nucleotide triphosphate hydrolases"/>
    <property type="match status" value="1"/>
</dbReference>
<keyword evidence="4" id="KW-0239">DNA-directed DNA polymerase</keyword>
<gene>
    <name evidence="6" type="ORF">METZ01_LOCUS355061</name>
</gene>
<accession>A0A382RYW4</accession>
<dbReference type="GO" id="GO:0009360">
    <property type="term" value="C:DNA polymerase III complex"/>
    <property type="evidence" value="ECO:0007669"/>
    <property type="project" value="InterPro"/>
</dbReference>
<feature type="domain" description="DNA polymerase III delta N-terminal" evidence="5">
    <location>
        <begin position="4"/>
        <end position="131"/>
    </location>
</feature>
<sequence>MSVYILYGDNFLTDKALKDIQTQLGHPELLQANTHVISGESLDVSSMHTFCMALPFMTEYRTIVVKGYLGKFDNNRIPRKNQRKKSTSKLTEWDNLKICINDMPPSTILIFVDGMLKQNNSMLSQLRQYSTVQYYPPLYAGKLSEWIQERAKTKGTSVDIGACKMLIQHIGGDLRSLDVELEKLAVYALNRTINEDDVKLLVPEIT</sequence>
<keyword evidence="3" id="KW-0235">DNA replication</keyword>
<dbReference type="CDD" id="cd18138">
    <property type="entry name" value="HLD_clamp_pol_III_delta"/>
    <property type="match status" value="1"/>
</dbReference>